<dbReference type="InterPro" id="IPR045829">
    <property type="entry name" value="PKD_6"/>
</dbReference>
<reference evidence="2 3" key="1">
    <citation type="submission" date="2019-07" db="EMBL/GenBank/DDBJ databases">
        <authorList>
            <person name="Huq M.A."/>
        </authorList>
    </citation>
    <scope>NUCLEOTIDE SEQUENCE [LARGE SCALE GENOMIC DNA]</scope>
    <source>
        <strain evidence="2 3">MAH-3</strain>
    </source>
</reference>
<organism evidence="2 3">
    <name type="scientific">Fluviicola chungangensis</name>
    <dbReference type="NCBI Taxonomy" id="2597671"/>
    <lineage>
        <taxon>Bacteria</taxon>
        <taxon>Pseudomonadati</taxon>
        <taxon>Bacteroidota</taxon>
        <taxon>Flavobacteriia</taxon>
        <taxon>Flavobacteriales</taxon>
        <taxon>Crocinitomicaceae</taxon>
        <taxon>Fluviicola</taxon>
    </lineage>
</organism>
<dbReference type="InterPro" id="IPR013783">
    <property type="entry name" value="Ig-like_fold"/>
</dbReference>
<dbReference type="Pfam" id="PF13585">
    <property type="entry name" value="CHU_C"/>
    <property type="match status" value="1"/>
</dbReference>
<gene>
    <name evidence="2" type="ORF">FO442_07575</name>
</gene>
<comment type="caution">
    <text evidence="2">The sequence shown here is derived from an EMBL/GenBank/DDBJ whole genome shotgun (WGS) entry which is preliminary data.</text>
</comment>
<sequence length="594" mass="63597">MKLLTGALLPALFLPLCSMGQILYSNGALLTISAGTLVQINGGAELAQTTTLTNEGSVTITKNSTFPNPGTFKIGNNSAVSGNGFYLVEQDWVNDGIFNFGTSTVTLFGNTQQFITSTNGVSTVFNNLVLTGAGVGNNRKKTLQSVNASTGASGTLQLNDRELETQTNSFFVLNPAVSAVTYSNVFGSEGFVSSLEPGTLSRITNFANTYIFPTGSSAGTLRFRPVELTPQTNVGSEYTVRFNNYDANTDAFDRTQTDGNMCALNPAYYHSIERLIGNAPTDIRLFYVIADDGDWTGMSHWRTASSDWNDMPATSSNISGGFTTRTKTAWTFANPGFPYILSTSKPGPPALNCPSICENSFNNVFSVNGGSGNFQWTFPSNGTITSGQGTATVLVDWNTGSGEITVVDMGSNGCSSQPGTCTPIIKPSPAAQFSYTEEGTNYSFTDETAGSITAWNWTFGDGQGSSSQNPVHVYEDNGDSYSVTLQVTATNGCMASLTQLIEIFQDITVPNIITPNDDGTNDFFLIKTAGIKSYDLIIVNRWGNTVFTSSDPTVIWDGKSDGKPVDEGVYFYKLKASSATKEYNYQGNVTVVRN</sequence>
<dbReference type="InterPro" id="IPR000601">
    <property type="entry name" value="PKD_dom"/>
</dbReference>
<keyword evidence="3" id="KW-1185">Reference proteome</keyword>
<dbReference type="OrthoDB" id="9765926at2"/>
<proteinExistence type="predicted"/>
<dbReference type="CDD" id="cd00146">
    <property type="entry name" value="PKD"/>
    <property type="match status" value="1"/>
</dbReference>
<dbReference type="Gene3D" id="2.60.40.10">
    <property type="entry name" value="Immunoglobulins"/>
    <property type="match status" value="1"/>
</dbReference>
<dbReference type="NCBIfam" id="TIGR04131">
    <property type="entry name" value="Bac_Flav_CTERM"/>
    <property type="match status" value="1"/>
</dbReference>
<evidence type="ECO:0000313" key="3">
    <source>
        <dbReference type="Proteomes" id="UP000316008"/>
    </source>
</evidence>
<dbReference type="InterPro" id="IPR026341">
    <property type="entry name" value="T9SS_type_B"/>
</dbReference>
<protein>
    <submittedName>
        <fullName evidence="2">T9SS type B sorting domain-containing protein</fullName>
    </submittedName>
</protein>
<evidence type="ECO:0000313" key="2">
    <source>
        <dbReference type="EMBL" id="TSJ45604.1"/>
    </source>
</evidence>
<dbReference type="Pfam" id="PF19408">
    <property type="entry name" value="PKD_6"/>
    <property type="match status" value="1"/>
</dbReference>
<dbReference type="SMART" id="SM00089">
    <property type="entry name" value="PKD"/>
    <property type="match status" value="1"/>
</dbReference>
<dbReference type="PROSITE" id="PS50093">
    <property type="entry name" value="PKD"/>
    <property type="match status" value="1"/>
</dbReference>
<dbReference type="AlphaFoldDB" id="A0A556N095"/>
<dbReference type="Pfam" id="PF18911">
    <property type="entry name" value="PKD_4"/>
    <property type="match status" value="1"/>
</dbReference>
<dbReference type="InterPro" id="IPR035986">
    <property type="entry name" value="PKD_dom_sf"/>
</dbReference>
<accession>A0A556N095</accession>
<dbReference type="InterPro" id="IPR022409">
    <property type="entry name" value="PKD/Chitinase_dom"/>
</dbReference>
<dbReference type="SUPFAM" id="SSF49299">
    <property type="entry name" value="PKD domain"/>
    <property type="match status" value="1"/>
</dbReference>
<dbReference type="RefSeq" id="WP_144332560.1">
    <property type="nucleotide sequence ID" value="NZ_VLPL01000003.1"/>
</dbReference>
<dbReference type="EMBL" id="VLPL01000003">
    <property type="protein sequence ID" value="TSJ45604.1"/>
    <property type="molecule type" value="Genomic_DNA"/>
</dbReference>
<evidence type="ECO:0000259" key="1">
    <source>
        <dbReference type="PROSITE" id="PS50093"/>
    </source>
</evidence>
<name>A0A556N095_9FLAO</name>
<feature type="domain" description="PKD" evidence="1">
    <location>
        <begin position="443"/>
        <end position="479"/>
    </location>
</feature>
<dbReference type="Proteomes" id="UP000316008">
    <property type="component" value="Unassembled WGS sequence"/>
</dbReference>